<dbReference type="InterPro" id="IPR001810">
    <property type="entry name" value="F-box_dom"/>
</dbReference>
<sequence length="410" mass="46708">MEDLPKDVMFDILSRLHVKTIASCRCVCKEWRKLVSHSSFVKHHLSISPPHACLMVHQRSCSEIKKSRTLKLVEFFIDNVIGHHHSCINLELGINITPARSVVKENITVKNNIIKRSSNTEHITPVGSVNGLICLLVNDTKGEDRKVYICNPITNDYKIIPTRYSSDKIVRYGFGVSMAGEYKVIRILQRKHVKDLTEIEVYTLGTDQWRNLGQVPNYVSAIDGTRAELALNGRVHWLNHDIIYAFDLDKETVLQIPTPSGEEWKIFPFLGVLKGCLSLFARSQSNDRFSVWAMKEDGTEKSWHKTWNTNNDYGIYCLEFNIWDPKCLIDGINGTSNLIVLDSSNPRKRKLVAYCLETDRVEETAISHNGSVEIMTLMIYGPSFVKIPKHGVRASSYGSKVRKNSTMSFY</sequence>
<dbReference type="Gene3D" id="1.20.1280.50">
    <property type="match status" value="1"/>
</dbReference>
<keyword evidence="3" id="KW-1185">Reference proteome</keyword>
<dbReference type="EMBL" id="PKPP01001863">
    <property type="protein sequence ID" value="PWA79378.1"/>
    <property type="molecule type" value="Genomic_DNA"/>
</dbReference>
<proteinExistence type="predicted"/>
<dbReference type="PROSITE" id="PS50181">
    <property type="entry name" value="FBOX"/>
    <property type="match status" value="1"/>
</dbReference>
<evidence type="ECO:0000313" key="2">
    <source>
        <dbReference type="EMBL" id="PWA79378.1"/>
    </source>
</evidence>
<organism evidence="2 3">
    <name type="scientific">Artemisia annua</name>
    <name type="common">Sweet wormwood</name>
    <dbReference type="NCBI Taxonomy" id="35608"/>
    <lineage>
        <taxon>Eukaryota</taxon>
        <taxon>Viridiplantae</taxon>
        <taxon>Streptophyta</taxon>
        <taxon>Embryophyta</taxon>
        <taxon>Tracheophyta</taxon>
        <taxon>Spermatophyta</taxon>
        <taxon>Magnoliopsida</taxon>
        <taxon>eudicotyledons</taxon>
        <taxon>Gunneridae</taxon>
        <taxon>Pentapetalae</taxon>
        <taxon>asterids</taxon>
        <taxon>campanulids</taxon>
        <taxon>Asterales</taxon>
        <taxon>Asteraceae</taxon>
        <taxon>Asteroideae</taxon>
        <taxon>Anthemideae</taxon>
        <taxon>Artemisiinae</taxon>
        <taxon>Artemisia</taxon>
    </lineage>
</organism>
<protein>
    <submittedName>
        <fullName evidence="2">F-box associated domain, type 1</fullName>
    </submittedName>
</protein>
<dbReference type="SUPFAM" id="SSF81383">
    <property type="entry name" value="F-box domain"/>
    <property type="match status" value="1"/>
</dbReference>
<feature type="domain" description="F-box" evidence="1">
    <location>
        <begin position="1"/>
        <end position="44"/>
    </location>
</feature>
<dbReference type="AlphaFoldDB" id="A0A2U1P0W7"/>
<comment type="caution">
    <text evidence="2">The sequence shown here is derived from an EMBL/GenBank/DDBJ whole genome shotgun (WGS) entry which is preliminary data.</text>
</comment>
<dbReference type="SMART" id="SM00256">
    <property type="entry name" value="FBOX"/>
    <property type="match status" value="1"/>
</dbReference>
<dbReference type="InterPro" id="IPR015915">
    <property type="entry name" value="Kelch-typ_b-propeller"/>
</dbReference>
<dbReference type="OrthoDB" id="1062474at2759"/>
<gene>
    <name evidence="2" type="ORF">CTI12_AA206340</name>
</gene>
<reference evidence="2 3" key="1">
    <citation type="journal article" date="2018" name="Mol. Plant">
        <title>The genome of Artemisia annua provides insight into the evolution of Asteraceae family and artemisinin biosynthesis.</title>
        <authorList>
            <person name="Shen Q."/>
            <person name="Zhang L."/>
            <person name="Liao Z."/>
            <person name="Wang S."/>
            <person name="Yan T."/>
            <person name="Shi P."/>
            <person name="Liu M."/>
            <person name="Fu X."/>
            <person name="Pan Q."/>
            <person name="Wang Y."/>
            <person name="Lv Z."/>
            <person name="Lu X."/>
            <person name="Zhang F."/>
            <person name="Jiang W."/>
            <person name="Ma Y."/>
            <person name="Chen M."/>
            <person name="Hao X."/>
            <person name="Li L."/>
            <person name="Tang Y."/>
            <person name="Lv G."/>
            <person name="Zhou Y."/>
            <person name="Sun X."/>
            <person name="Brodelius P.E."/>
            <person name="Rose J.K.C."/>
            <person name="Tang K."/>
        </authorList>
    </citation>
    <scope>NUCLEOTIDE SEQUENCE [LARGE SCALE GENOMIC DNA]</scope>
    <source>
        <strain evidence="3">cv. Huhao1</strain>
        <tissue evidence="2">Leaf</tissue>
    </source>
</reference>
<evidence type="ECO:0000259" key="1">
    <source>
        <dbReference type="PROSITE" id="PS50181"/>
    </source>
</evidence>
<dbReference type="PANTHER" id="PTHR31672:SF13">
    <property type="entry name" value="F-BOX PROTEIN CPR30-LIKE"/>
    <property type="match status" value="1"/>
</dbReference>
<dbReference type="STRING" id="35608.A0A2U1P0W7"/>
<dbReference type="Proteomes" id="UP000245207">
    <property type="component" value="Unassembled WGS sequence"/>
</dbReference>
<evidence type="ECO:0000313" key="3">
    <source>
        <dbReference type="Proteomes" id="UP000245207"/>
    </source>
</evidence>
<dbReference type="InterPro" id="IPR017451">
    <property type="entry name" value="F-box-assoc_interact_dom"/>
</dbReference>
<dbReference type="InterPro" id="IPR036047">
    <property type="entry name" value="F-box-like_dom_sf"/>
</dbReference>
<dbReference type="PANTHER" id="PTHR31672">
    <property type="entry name" value="BNACNNG10540D PROTEIN"/>
    <property type="match status" value="1"/>
</dbReference>
<dbReference type="SUPFAM" id="SSF117281">
    <property type="entry name" value="Kelch motif"/>
    <property type="match status" value="1"/>
</dbReference>
<dbReference type="Pfam" id="PF07734">
    <property type="entry name" value="FBA_1"/>
    <property type="match status" value="1"/>
</dbReference>
<dbReference type="CDD" id="cd22157">
    <property type="entry name" value="F-box_AtFBW1-like"/>
    <property type="match status" value="1"/>
</dbReference>
<dbReference type="Pfam" id="PF12937">
    <property type="entry name" value="F-box-like"/>
    <property type="match status" value="1"/>
</dbReference>
<dbReference type="InterPro" id="IPR050796">
    <property type="entry name" value="SCF_F-box_component"/>
</dbReference>
<accession>A0A2U1P0W7</accession>
<name>A0A2U1P0W7_ARTAN</name>
<dbReference type="InterPro" id="IPR006527">
    <property type="entry name" value="F-box-assoc_dom_typ1"/>
</dbReference>
<dbReference type="NCBIfam" id="TIGR01640">
    <property type="entry name" value="F_box_assoc_1"/>
    <property type="match status" value="1"/>
</dbReference>